<dbReference type="Pfam" id="PF01011">
    <property type="entry name" value="PQQ"/>
    <property type="match status" value="1"/>
</dbReference>
<keyword evidence="4" id="KW-0812">Transmembrane</keyword>
<dbReference type="GO" id="GO:0008876">
    <property type="term" value="F:quinoprotein glucose dehydrogenase activity"/>
    <property type="evidence" value="ECO:0007669"/>
    <property type="project" value="TreeGrafter"/>
</dbReference>
<comment type="caution">
    <text evidence="7">The sequence shown here is derived from an EMBL/GenBank/DDBJ whole genome shotgun (WGS) entry which is preliminary data.</text>
</comment>
<dbReference type="CDD" id="cd10280">
    <property type="entry name" value="PQQ_mGDH"/>
    <property type="match status" value="1"/>
</dbReference>
<feature type="chain" id="PRO_5030989600" evidence="5">
    <location>
        <begin position="26"/>
        <end position="677"/>
    </location>
</feature>
<dbReference type="GO" id="GO:0016020">
    <property type="term" value="C:membrane"/>
    <property type="evidence" value="ECO:0007669"/>
    <property type="project" value="InterPro"/>
</dbReference>
<evidence type="ECO:0000259" key="6">
    <source>
        <dbReference type="Pfam" id="PF01011"/>
    </source>
</evidence>
<dbReference type="EMBL" id="JAAVLX010000002">
    <property type="protein sequence ID" value="NOJ39042.1"/>
    <property type="molecule type" value="Genomic_DNA"/>
</dbReference>
<dbReference type="SUPFAM" id="SSF50998">
    <property type="entry name" value="Quinoprotein alcohol dehydrogenase-like"/>
    <property type="match status" value="1"/>
</dbReference>
<comment type="cofactor">
    <cofactor evidence="1">
        <name>pyrroloquinoline quinone</name>
        <dbReference type="ChEBI" id="CHEBI:58442"/>
    </cofactor>
</comment>
<name>A0A7Y4GPE8_9BRAD</name>
<keyword evidence="4" id="KW-1133">Transmembrane helix</keyword>
<dbReference type="Proteomes" id="UP000544122">
    <property type="component" value="Unassembled WGS sequence"/>
</dbReference>
<feature type="domain" description="Pyrrolo-quinoline quinone repeat" evidence="6">
    <location>
        <begin position="26"/>
        <end position="605"/>
    </location>
</feature>
<gene>
    <name evidence="7" type="ORF">HCN58_05365</name>
</gene>
<dbReference type="InterPro" id="IPR002372">
    <property type="entry name" value="PQQ_rpt_dom"/>
</dbReference>
<dbReference type="InterPro" id="IPR018391">
    <property type="entry name" value="PQQ_b-propeller_rpt"/>
</dbReference>
<dbReference type="SMART" id="SM00564">
    <property type="entry name" value="PQQ"/>
    <property type="match status" value="5"/>
</dbReference>
<feature type="signal peptide" evidence="5">
    <location>
        <begin position="1"/>
        <end position="25"/>
    </location>
</feature>
<feature type="transmembrane region" description="Helical" evidence="4">
    <location>
        <begin position="649"/>
        <end position="671"/>
    </location>
</feature>
<evidence type="ECO:0000256" key="3">
    <source>
        <dbReference type="ARBA" id="ARBA00023002"/>
    </source>
</evidence>
<keyword evidence="3" id="KW-0560">Oxidoreductase</keyword>
<evidence type="ECO:0000256" key="2">
    <source>
        <dbReference type="ARBA" id="ARBA00008156"/>
    </source>
</evidence>
<dbReference type="PANTHER" id="PTHR32303">
    <property type="entry name" value="QUINOPROTEIN ALCOHOL DEHYDROGENASE (CYTOCHROME C)"/>
    <property type="match status" value="1"/>
</dbReference>
<dbReference type="GO" id="GO:0048038">
    <property type="term" value="F:quinone binding"/>
    <property type="evidence" value="ECO:0007669"/>
    <property type="project" value="InterPro"/>
</dbReference>
<dbReference type="Gene3D" id="2.140.10.10">
    <property type="entry name" value="Quinoprotein alcohol dehydrogenase-like superfamily"/>
    <property type="match status" value="2"/>
</dbReference>
<evidence type="ECO:0000313" key="8">
    <source>
        <dbReference type="Proteomes" id="UP000544122"/>
    </source>
</evidence>
<dbReference type="PANTHER" id="PTHR32303:SF4">
    <property type="entry name" value="QUINOPROTEIN GLUCOSE DEHYDROGENASE"/>
    <property type="match status" value="1"/>
</dbReference>
<accession>A0A7Y4GPE8</accession>
<evidence type="ECO:0000313" key="7">
    <source>
        <dbReference type="EMBL" id="NOJ39042.1"/>
    </source>
</evidence>
<comment type="similarity">
    <text evidence="2">Belongs to the bacterial PQQ dehydrogenase family.</text>
</comment>
<keyword evidence="5" id="KW-0732">Signal</keyword>
<dbReference type="RefSeq" id="WP_171578309.1">
    <property type="nucleotide sequence ID" value="NZ_JAAVLX010000002.1"/>
</dbReference>
<keyword evidence="4" id="KW-0472">Membrane</keyword>
<sequence length="677" mass="73319">MRNAVCLFALIVAVLCAGNPLPASAWEHWGGDRGGSRFSPLKQITPDNVGNLVRAWEFRTGDLDRRAPEVMKRTKFQATPLLVEDSLIFCSPFNEVIALDPGSGVQKWRYDPDISTAQRPANRYTCRGVAYWVDDRAAENAACRARIFMGTNDVRVIALDARTGIPCADFGNNGEIKFALGPLEWPGEFQITSAPVVARDIVIVGSAIADNRRVDALPGTVRAFDARTGRARWEFDPLLHDGIIAGHANVWAPMSVDEERGLVFLPTSSPSPDFWGGKRPGNNDYANSVVALRAETGERVWSFQTVHHDVWDYDLPAQPTLARIDTAEGQRDVVIQPTKQGFVFVLDRDTGKPIWPVEERAVPQGGAEGEQLSPTQPFPTHVPALLPQRISPGDVFGLIPLWDRGACRAQVASARNEGLYTPPSTQGTVVFPMTGGGVNWGGAAFDPVSQILYANTTRAIHIVKLLPRAAVADGFSPPPGHDFGRQQGTPFAMTRAVALSPLGMLCNKPPWGEMVAVDLKAGKILWRSRVGTTEDRAPLGIAFPFGTPLVSGVAITAGDLVFTGAMDAYLRAFHARSGRELWQGRLPVPGVANPMTYLWKGEQYVAIGAGGHSESGTTIGDSVVAFRLARPGEAPSLWSRTIDRPGGRFMSGAIAVAVVVLLMAMLVWRWLRSRAGA</sequence>
<dbReference type="AlphaFoldDB" id="A0A7Y4GPE8"/>
<reference evidence="7 8" key="1">
    <citation type="submission" date="2020-03" db="EMBL/GenBank/DDBJ databases">
        <title>Bradyrhizobium diversity isolated from nodules of Indigofera sp.</title>
        <authorList>
            <person name="Klepa M."/>
            <person name="Helene L."/>
            <person name="Hungria M."/>
        </authorList>
    </citation>
    <scope>NUCLEOTIDE SEQUENCE [LARGE SCALE GENOMIC DNA]</scope>
    <source>
        <strain evidence="7 8">WSM 1791</strain>
    </source>
</reference>
<keyword evidence="8" id="KW-1185">Reference proteome</keyword>
<protein>
    <submittedName>
        <fullName evidence="7">Pyrroloquinoline quinone-dependent dehydrogenase</fullName>
    </submittedName>
</protein>
<dbReference type="InterPro" id="IPR011047">
    <property type="entry name" value="Quinoprotein_ADH-like_sf"/>
</dbReference>
<evidence type="ECO:0000256" key="5">
    <source>
        <dbReference type="SAM" id="SignalP"/>
    </source>
</evidence>
<proteinExistence type="inferred from homology"/>
<evidence type="ECO:0000256" key="1">
    <source>
        <dbReference type="ARBA" id="ARBA00001931"/>
    </source>
</evidence>
<dbReference type="InterPro" id="IPR017511">
    <property type="entry name" value="PQQ_mDH"/>
</dbReference>
<evidence type="ECO:0000256" key="4">
    <source>
        <dbReference type="SAM" id="Phobius"/>
    </source>
</evidence>
<organism evidence="7 8">
    <name type="scientific">Bradyrhizobium australiense</name>
    <dbReference type="NCBI Taxonomy" id="2721161"/>
    <lineage>
        <taxon>Bacteria</taxon>
        <taxon>Pseudomonadati</taxon>
        <taxon>Pseudomonadota</taxon>
        <taxon>Alphaproteobacteria</taxon>
        <taxon>Hyphomicrobiales</taxon>
        <taxon>Nitrobacteraceae</taxon>
        <taxon>Bradyrhizobium</taxon>
    </lineage>
</organism>